<organism evidence="1 3">
    <name type="scientific">Glycomyces lechevalierae</name>
    <dbReference type="NCBI Taxonomy" id="256034"/>
    <lineage>
        <taxon>Bacteria</taxon>
        <taxon>Bacillati</taxon>
        <taxon>Actinomycetota</taxon>
        <taxon>Actinomycetes</taxon>
        <taxon>Glycomycetales</taxon>
        <taxon>Glycomycetaceae</taxon>
        <taxon>Glycomyces</taxon>
    </lineage>
</organism>
<comment type="caution">
    <text evidence="1">The sequence shown here is derived from an EMBL/GenBank/DDBJ whole genome shotgun (WGS) entry which is preliminary data.</text>
</comment>
<dbReference type="RefSeq" id="WP_270123039.1">
    <property type="nucleotide sequence ID" value="NZ_BAAAOM010000001.1"/>
</dbReference>
<dbReference type="AlphaFoldDB" id="A0A9X3SYQ9"/>
<accession>A0A9X3SYQ9</accession>
<evidence type="ECO:0000313" key="3">
    <source>
        <dbReference type="Proteomes" id="UP001145799"/>
    </source>
</evidence>
<reference evidence="1" key="1">
    <citation type="submission" date="2022-12" db="EMBL/GenBank/DDBJ databases">
        <title>Gycomyces niveus sp.nov., a novel actinomycete isolated from soil in Shouguang.</title>
        <authorList>
            <person name="Yang X."/>
        </authorList>
    </citation>
    <scope>NUCLEOTIDE SEQUENCE</scope>
    <source>
        <strain evidence="1">DSM 44724</strain>
    </source>
</reference>
<reference evidence="2 4" key="2">
    <citation type="submission" date="2023-07" db="EMBL/GenBank/DDBJ databases">
        <title>Sequencing the genomes of 1000 actinobacteria strains.</title>
        <authorList>
            <person name="Klenk H.-P."/>
        </authorList>
    </citation>
    <scope>NUCLEOTIDE SEQUENCE [LARGE SCALE GENOMIC DNA]</scope>
    <source>
        <strain evidence="2 4">DSM 44724</strain>
    </source>
</reference>
<dbReference type="Proteomes" id="UP001145799">
    <property type="component" value="Unassembled WGS sequence"/>
</dbReference>
<proteinExistence type="predicted"/>
<dbReference type="EMBL" id="JAPZVQ010000010">
    <property type="protein sequence ID" value="MDA1386566.1"/>
    <property type="molecule type" value="Genomic_DNA"/>
</dbReference>
<evidence type="ECO:0000313" key="2">
    <source>
        <dbReference type="EMBL" id="MDR7340632.1"/>
    </source>
</evidence>
<gene>
    <name evidence="2" type="ORF">J2S69_004351</name>
    <name evidence="1" type="ORF">O2L01_16325</name>
</gene>
<sequence>MAISICTAVLSSPFAVRFASTRVPSEASNRTDFGGAALRWVSSRSPSHPACAAGSASCSNAALIEPGTVLEALALNVPSGRCPGSRRPRSCSYPTVIDWAHQPSTSNSLTSIRAIAVWSSPAASRSSRSASQVFQSAPVPSMRAWSDMVRRRGDVDAPMDPA</sequence>
<evidence type="ECO:0000313" key="1">
    <source>
        <dbReference type="EMBL" id="MDA1386566.1"/>
    </source>
</evidence>
<name>A0A9X3SYQ9_9ACTN</name>
<evidence type="ECO:0000313" key="4">
    <source>
        <dbReference type="Proteomes" id="UP001183604"/>
    </source>
</evidence>
<dbReference type="Proteomes" id="UP001183604">
    <property type="component" value="Unassembled WGS sequence"/>
</dbReference>
<protein>
    <submittedName>
        <fullName evidence="1">Uncharacterized protein</fullName>
    </submittedName>
</protein>
<keyword evidence="4" id="KW-1185">Reference proteome</keyword>
<dbReference type="EMBL" id="JAVDYD010000001">
    <property type="protein sequence ID" value="MDR7340632.1"/>
    <property type="molecule type" value="Genomic_DNA"/>
</dbReference>